<comment type="catalytic activity">
    <reaction evidence="4">
        <text>ATP + H2O + chloroplast-proteinSide 1 = ADP + phosphate + chloroplast-proteinSide 2.</text>
        <dbReference type="EC" id="7.4.2.4"/>
    </reaction>
</comment>
<dbReference type="Proteomes" id="UP000694864">
    <property type="component" value="Chromosome 8"/>
</dbReference>
<dbReference type="GeneID" id="104709817"/>
<evidence type="ECO:0000259" key="5">
    <source>
        <dbReference type="PROSITE" id="PS51196"/>
    </source>
</evidence>
<evidence type="ECO:0000256" key="2">
    <source>
        <dbReference type="ARBA" id="ARBA00022927"/>
    </source>
</evidence>
<dbReference type="InterPro" id="IPR014018">
    <property type="entry name" value="SecA_motor_DEAD"/>
</dbReference>
<feature type="domain" description="SecA family profile" evidence="5">
    <location>
        <begin position="78"/>
        <end position="200"/>
    </location>
</feature>
<protein>
    <recommendedName>
        <fullName evidence="1">chloroplast protein-transporting ATPase</fullName>
        <ecNumber evidence="1">7.4.2.4</ecNumber>
    </recommendedName>
</protein>
<proteinExistence type="predicted"/>
<dbReference type="Gene3D" id="3.40.50.300">
    <property type="entry name" value="P-loop containing nucleotide triphosphate hydrolases"/>
    <property type="match status" value="1"/>
</dbReference>
<dbReference type="InterPro" id="IPR000185">
    <property type="entry name" value="SecA"/>
</dbReference>
<dbReference type="InterPro" id="IPR027417">
    <property type="entry name" value="P-loop_NTPase"/>
</dbReference>
<dbReference type="InterPro" id="IPR011115">
    <property type="entry name" value="SecA_DEAD"/>
</dbReference>
<dbReference type="PANTHER" id="PTHR30612:SF0">
    <property type="entry name" value="CHLOROPLAST PROTEIN-TRANSPORTING ATPASE"/>
    <property type="match status" value="1"/>
</dbReference>
<reference evidence="7" key="2">
    <citation type="submission" date="2025-08" db="UniProtKB">
        <authorList>
            <consortium name="RefSeq"/>
        </authorList>
    </citation>
    <scope>IDENTIFICATION</scope>
    <source>
        <tissue evidence="7">Leaf</tissue>
    </source>
</reference>
<name>A0ABM0TDD5_CAMSA</name>
<dbReference type="PROSITE" id="PS51196">
    <property type="entry name" value="SECA_MOTOR_DEAD"/>
    <property type="match status" value="1"/>
</dbReference>
<organism evidence="6 7">
    <name type="scientific">Camelina sativa</name>
    <name type="common">False flax</name>
    <name type="synonym">Myagrum sativum</name>
    <dbReference type="NCBI Taxonomy" id="90675"/>
    <lineage>
        <taxon>Eukaryota</taxon>
        <taxon>Viridiplantae</taxon>
        <taxon>Streptophyta</taxon>
        <taxon>Embryophyta</taxon>
        <taxon>Tracheophyta</taxon>
        <taxon>Spermatophyta</taxon>
        <taxon>Magnoliopsida</taxon>
        <taxon>eudicotyledons</taxon>
        <taxon>Gunneridae</taxon>
        <taxon>Pentapetalae</taxon>
        <taxon>rosids</taxon>
        <taxon>malvids</taxon>
        <taxon>Brassicales</taxon>
        <taxon>Brassicaceae</taxon>
        <taxon>Camelineae</taxon>
        <taxon>Camelina</taxon>
    </lineage>
</organism>
<reference evidence="6" key="1">
    <citation type="journal article" date="2014" name="Nat. Commun.">
        <title>The emerging biofuel crop Camelina sativa retains a highly undifferentiated hexaploid genome structure.</title>
        <authorList>
            <person name="Kagale S."/>
            <person name="Koh C."/>
            <person name="Nixon J."/>
            <person name="Bollina V."/>
            <person name="Clarke W.E."/>
            <person name="Tuteja R."/>
            <person name="Spillane C."/>
            <person name="Robinson S.J."/>
            <person name="Links M.G."/>
            <person name="Clarke C."/>
            <person name="Higgins E.E."/>
            <person name="Huebert T."/>
            <person name="Sharpe A.G."/>
            <person name="Parkin I.A."/>
        </authorList>
    </citation>
    <scope>NUCLEOTIDE SEQUENCE [LARGE SCALE GENOMIC DNA]</scope>
    <source>
        <strain evidence="6">cv. DH55</strain>
    </source>
</reference>
<dbReference type="PANTHER" id="PTHR30612">
    <property type="entry name" value="SECA INNER MEMBRANE COMPONENT OF SEC PROTEIN SECRETION SYSTEM"/>
    <property type="match status" value="1"/>
</dbReference>
<keyword evidence="2" id="KW-0813">Transport</keyword>
<keyword evidence="6" id="KW-1185">Reference proteome</keyword>
<dbReference type="SMART" id="SM00957">
    <property type="entry name" value="SecA_DEAD"/>
    <property type="match status" value="1"/>
</dbReference>
<evidence type="ECO:0000313" key="7">
    <source>
        <dbReference type="RefSeq" id="XP_010424676.1"/>
    </source>
</evidence>
<dbReference type="EC" id="7.4.2.4" evidence="1"/>
<evidence type="ECO:0000256" key="1">
    <source>
        <dbReference type="ARBA" id="ARBA00012047"/>
    </source>
</evidence>
<dbReference type="Pfam" id="PF07517">
    <property type="entry name" value="SecA_DEAD"/>
    <property type="match status" value="1"/>
</dbReference>
<keyword evidence="2" id="KW-0653">Protein transport</keyword>
<dbReference type="SUPFAM" id="SSF52540">
    <property type="entry name" value="P-loop containing nucleoside triphosphate hydrolases"/>
    <property type="match status" value="1"/>
</dbReference>
<keyword evidence="3" id="KW-0811">Translocation</keyword>
<evidence type="ECO:0000313" key="6">
    <source>
        <dbReference type="Proteomes" id="UP000694864"/>
    </source>
</evidence>
<dbReference type="RefSeq" id="XP_010424676.1">
    <property type="nucleotide sequence ID" value="XM_010426374.1"/>
</dbReference>
<sequence length="200" mass="21667">MVSPLCDSKLLNHRPSIFSPTSPQFVIADGIILRQNRLLNSSSFWGTKFSNTVKLGVSGCSSCSRRRSTSVNASLGGLLSGIFKGSDNGESTRQQYASTVASVNRLETEISALSDSELRGRTDALKQRARKGESMDSLLPEAFAVVREASRRVLGLRPFDVQLIGNTILVECNLMVISCYSKLDDVAKQEVIHTKSGPGV</sequence>
<evidence type="ECO:0000256" key="4">
    <source>
        <dbReference type="ARBA" id="ARBA00034043"/>
    </source>
</evidence>
<gene>
    <name evidence="7" type="primary">LOC104709817</name>
</gene>
<accession>A0ABM0TDD5</accession>
<evidence type="ECO:0000256" key="3">
    <source>
        <dbReference type="ARBA" id="ARBA00023010"/>
    </source>
</evidence>